<dbReference type="RefSeq" id="XP_031379967.1">
    <property type="nucleotide sequence ID" value="XM_031524107.1"/>
</dbReference>
<keyword evidence="1" id="KW-0732">Signal</keyword>
<evidence type="ECO:0000256" key="1">
    <source>
        <dbReference type="SAM" id="SignalP"/>
    </source>
</evidence>
<sequence>MKGFDYMMAKLVLFLIVLFSVFSPIVQSSSEPSSQPQVIPLLSGRPPRVVRCRIPFFRRCFGVRHVCPPLCPFNCFLDCPTCRPVCNCDFPGAVCQDPRFVGGDGNTFYFHGRKDENFCLVSDNDFHINAHFIGKRNPNLTRDFTWVQSIGAVFGSRKLLIAAKRAATWDGKIDHLSLALDDIRVNLPTAEGYTWRSHTSPRVSFTRTGPTNKVVVEVEGMLRINAVVVPITADESRVHGYNITDDNCFAHLELGFKFYNMSNNVDGILGQTYRPGYVSKAKVGAVMPVMGGMHKFLSSGLFATDCAASRFGQLGPSETINNNNVNMHASMQCTNMPGAGMVCRK</sequence>
<dbReference type="OrthoDB" id="2012132at2759"/>
<proteinExistence type="predicted"/>
<reference evidence="3 4" key="2">
    <citation type="submission" date="2025-04" db="UniProtKB">
        <authorList>
            <consortium name="RefSeq"/>
        </authorList>
    </citation>
    <scope>IDENTIFICATION</scope>
    <source>
        <tissue evidence="3 4">Leaf</tissue>
    </source>
</reference>
<protein>
    <submittedName>
        <fullName evidence="3">Uncharacterized protein LOC116195131</fullName>
    </submittedName>
    <submittedName>
        <fullName evidence="4">Uncharacterized protein LOC116195132</fullName>
    </submittedName>
</protein>
<dbReference type="AlphaFoldDB" id="A0A6P8C8I3"/>
<dbReference type="Pfam" id="PF06830">
    <property type="entry name" value="Root_cap"/>
    <property type="match status" value="1"/>
</dbReference>
<feature type="signal peptide" evidence="1">
    <location>
        <begin position="1"/>
        <end position="28"/>
    </location>
</feature>
<dbReference type="RefSeq" id="XP_031379966.1">
    <property type="nucleotide sequence ID" value="XM_031524106.1"/>
</dbReference>
<accession>A0A6P8C8I3</accession>
<organism evidence="2 4">
    <name type="scientific">Punica granatum</name>
    <name type="common">Pomegranate</name>
    <dbReference type="NCBI Taxonomy" id="22663"/>
    <lineage>
        <taxon>Eukaryota</taxon>
        <taxon>Viridiplantae</taxon>
        <taxon>Streptophyta</taxon>
        <taxon>Embryophyta</taxon>
        <taxon>Tracheophyta</taxon>
        <taxon>Spermatophyta</taxon>
        <taxon>Magnoliopsida</taxon>
        <taxon>eudicotyledons</taxon>
        <taxon>Gunneridae</taxon>
        <taxon>Pentapetalae</taxon>
        <taxon>rosids</taxon>
        <taxon>malvids</taxon>
        <taxon>Myrtales</taxon>
        <taxon>Lythraceae</taxon>
        <taxon>Punica</taxon>
    </lineage>
</organism>
<name>A0A6P8C8I3_PUNGR</name>
<dbReference type="GeneID" id="116195132"/>
<keyword evidence="2" id="KW-1185">Reference proteome</keyword>
<gene>
    <name evidence="4" type="primary">LOC116195132</name>
    <name evidence="3" type="synonym">LOC116195131</name>
</gene>
<evidence type="ECO:0000313" key="2">
    <source>
        <dbReference type="Proteomes" id="UP000515151"/>
    </source>
</evidence>
<evidence type="ECO:0000313" key="3">
    <source>
        <dbReference type="RefSeq" id="XP_031379966.1"/>
    </source>
</evidence>
<dbReference type="InterPro" id="IPR009646">
    <property type="entry name" value="Root_cap"/>
</dbReference>
<dbReference type="PANTHER" id="PTHR31656">
    <property type="entry name" value="ROOT CAP DOMAIN-CONTAINING PROTEIN"/>
    <property type="match status" value="1"/>
</dbReference>
<evidence type="ECO:0000313" key="4">
    <source>
        <dbReference type="RefSeq" id="XP_031379967.1"/>
    </source>
</evidence>
<reference evidence="2" key="1">
    <citation type="journal article" date="2020" name="Plant Biotechnol. J.">
        <title>The pomegranate (Punica granatum L.) draft genome dissects genetic divergence between soft- and hard-seeded cultivars.</title>
        <authorList>
            <person name="Luo X."/>
            <person name="Li H."/>
            <person name="Wu Z."/>
            <person name="Yao W."/>
            <person name="Zhao P."/>
            <person name="Cao D."/>
            <person name="Yu H."/>
            <person name="Li K."/>
            <person name="Poudel K."/>
            <person name="Zhao D."/>
            <person name="Zhang F."/>
            <person name="Xia X."/>
            <person name="Chen L."/>
            <person name="Wang Q."/>
            <person name="Jing D."/>
            <person name="Cao S."/>
        </authorList>
    </citation>
    <scope>NUCLEOTIDE SEQUENCE [LARGE SCALE GENOMIC DNA]</scope>
</reference>
<feature type="chain" id="PRO_5044652668" evidence="1">
    <location>
        <begin position="29"/>
        <end position="345"/>
    </location>
</feature>
<dbReference type="Proteomes" id="UP000515151">
    <property type="component" value="Chromosome 2"/>
</dbReference>